<dbReference type="EMBL" id="JABFTP020000165">
    <property type="protein sequence ID" value="KAL3285224.1"/>
    <property type="molecule type" value="Genomic_DNA"/>
</dbReference>
<proteinExistence type="predicted"/>
<evidence type="ECO:0000313" key="1">
    <source>
        <dbReference type="EMBL" id="KAL3285224.1"/>
    </source>
</evidence>
<evidence type="ECO:0008006" key="3">
    <source>
        <dbReference type="Google" id="ProtNLM"/>
    </source>
</evidence>
<gene>
    <name evidence="1" type="ORF">HHI36_019337</name>
</gene>
<name>A0ABD2P2W6_9CUCU</name>
<organism evidence="1 2">
    <name type="scientific">Cryptolaemus montrouzieri</name>
    <dbReference type="NCBI Taxonomy" id="559131"/>
    <lineage>
        <taxon>Eukaryota</taxon>
        <taxon>Metazoa</taxon>
        <taxon>Ecdysozoa</taxon>
        <taxon>Arthropoda</taxon>
        <taxon>Hexapoda</taxon>
        <taxon>Insecta</taxon>
        <taxon>Pterygota</taxon>
        <taxon>Neoptera</taxon>
        <taxon>Endopterygota</taxon>
        <taxon>Coleoptera</taxon>
        <taxon>Polyphaga</taxon>
        <taxon>Cucujiformia</taxon>
        <taxon>Coccinelloidea</taxon>
        <taxon>Coccinellidae</taxon>
        <taxon>Scymninae</taxon>
        <taxon>Scymnini</taxon>
        <taxon>Cryptolaemus</taxon>
    </lineage>
</organism>
<dbReference type="AlphaFoldDB" id="A0ABD2P2W6"/>
<protein>
    <recommendedName>
        <fullName evidence="3">Reverse transcriptase domain-containing protein</fullName>
    </recommendedName>
</protein>
<dbReference type="Proteomes" id="UP001516400">
    <property type="component" value="Unassembled WGS sequence"/>
</dbReference>
<comment type="caution">
    <text evidence="1">The sequence shown here is derived from an EMBL/GenBank/DDBJ whole genome shotgun (WGS) entry which is preliminary data.</text>
</comment>
<evidence type="ECO:0000313" key="2">
    <source>
        <dbReference type="Proteomes" id="UP001516400"/>
    </source>
</evidence>
<sequence length="113" mass="13240">MSKIMEMAIKNRLMKFLNRYNLFSIQQNDFMDKRSVESALSVLFNEVTDAFDTKRKVRLLAYDLSKAFDSINHQISKQGFSRHSSRKGVLVGSRWRVAYHMALCLDRYYSSST</sequence>
<keyword evidence="2" id="KW-1185">Reference proteome</keyword>
<accession>A0ABD2P2W6</accession>
<reference evidence="1 2" key="1">
    <citation type="journal article" date="2021" name="BMC Biol.">
        <title>Horizontally acquired antibacterial genes associated with adaptive radiation of ladybird beetles.</title>
        <authorList>
            <person name="Li H.S."/>
            <person name="Tang X.F."/>
            <person name="Huang Y.H."/>
            <person name="Xu Z.Y."/>
            <person name="Chen M.L."/>
            <person name="Du X.Y."/>
            <person name="Qiu B.Y."/>
            <person name="Chen P.T."/>
            <person name="Zhang W."/>
            <person name="Slipinski A."/>
            <person name="Escalona H.E."/>
            <person name="Waterhouse R.M."/>
            <person name="Zwick A."/>
            <person name="Pang H."/>
        </authorList>
    </citation>
    <scope>NUCLEOTIDE SEQUENCE [LARGE SCALE GENOMIC DNA]</scope>
    <source>
        <strain evidence="1">SYSU2018</strain>
    </source>
</reference>